<sequence>MINGSHTISAPLTLPENGLLASVENAASTLTLGGQIDGIGAFAKSGPGTLVVTGDAFYVGATSVGGGTLQVGNGSTSGAIFTPISNSGALSFNRSDEVILNYGISGTGSVTFAGTGKTILNVPNTFSGPTTITAGTVEIADGTALQNSTLTYSTTGGVVTFPDFLTSVTLGGLTGDRSFPVTNAIGDPVSLTVGQNNSTTSYAPSTTGTGGAFTKLGSGTFTLTGTHAFSGAATISAGLLSLDTGASFTAASVSTTAATGKLRVNGGTIHTTGGGNFENASAGFELVSGTATIDGAVTHQPNISSGNVFINVGGGTLNAGSVSLSRCNFTLGTAEPANGSTTNGLYIHNGGIVNVAGNVLLGNNANSSVSCRIESGGSLTVNGSTTVGTDSPDRWSILDVAAGSFTSTDAVGGVFLGVPTATNNSRGQAVMHVRGTGVAKAERFQFGQAALGGISTLRLSGGALYVGSGGMNIGSTGPIVAQLKLEGGTLGALGSSTSNVPVSLNGPAVVTGASDANAPHVMTFTGPTTGTGSLTKNGAGTVIFSSPSNSFSGPTLVSAGTLGLGGQTSGLITADAGTTLAPQGVLSATAGAVINGTLALTYDSEANPRVPRIISSAGTIALGANSTLVFSGSGTVAGGVHVLLKASGGVTGTFANVTGLPGGFDLNYAYDDDANVATPPVVAIINPSAVTPFQSWIETFVLNGDIPANQTDPEDDPDADGVDNITEFAFDGDPGDGSNNGRIFGLSEDGGDGDTQKQLLLTAAVRAGTPFTAGAPATGSSLDGLDYSIGGSTDLATFTAAVSVETTAVLPPNAPTLNSGWEWKTFSLDGSNGLTGKGFLRASATATAAP</sequence>
<dbReference type="Proteomes" id="UP001320876">
    <property type="component" value="Unassembled WGS sequence"/>
</dbReference>
<evidence type="ECO:0000256" key="1">
    <source>
        <dbReference type="ARBA" id="ARBA00022729"/>
    </source>
</evidence>
<dbReference type="SUPFAM" id="SSF51126">
    <property type="entry name" value="Pectin lyase-like"/>
    <property type="match status" value="2"/>
</dbReference>
<dbReference type="Pfam" id="PF12951">
    <property type="entry name" value="PATR"/>
    <property type="match status" value="4"/>
</dbReference>
<dbReference type="NCBIfam" id="TIGR02601">
    <property type="entry name" value="autotrns_rpt"/>
    <property type="match status" value="4"/>
</dbReference>
<keyword evidence="1" id="KW-0732">Signal</keyword>
<gene>
    <name evidence="2" type="ORF">OKA05_03910</name>
</gene>
<dbReference type="Gene3D" id="2.160.20.20">
    <property type="match status" value="1"/>
</dbReference>
<comment type="caution">
    <text evidence="2">The sequence shown here is derived from an EMBL/GenBank/DDBJ whole genome shotgun (WGS) entry which is preliminary data.</text>
</comment>
<evidence type="ECO:0000313" key="2">
    <source>
        <dbReference type="EMBL" id="MCW1921684.1"/>
    </source>
</evidence>
<proteinExistence type="predicted"/>
<dbReference type="EMBL" id="JAPDDT010000001">
    <property type="protein sequence ID" value="MCW1921684.1"/>
    <property type="molecule type" value="Genomic_DNA"/>
</dbReference>
<evidence type="ECO:0000313" key="3">
    <source>
        <dbReference type="Proteomes" id="UP001320876"/>
    </source>
</evidence>
<dbReference type="InterPro" id="IPR011050">
    <property type="entry name" value="Pectin_lyase_fold/virulence"/>
</dbReference>
<keyword evidence="3" id="KW-1185">Reference proteome</keyword>
<protein>
    <submittedName>
        <fullName evidence="2">Autotransporter-associated beta strand repeat-containing protein</fullName>
    </submittedName>
</protein>
<organism evidence="2 3">
    <name type="scientific">Luteolibacter arcticus</name>
    <dbReference type="NCBI Taxonomy" id="1581411"/>
    <lineage>
        <taxon>Bacteria</taxon>
        <taxon>Pseudomonadati</taxon>
        <taxon>Verrucomicrobiota</taxon>
        <taxon>Verrucomicrobiia</taxon>
        <taxon>Verrucomicrobiales</taxon>
        <taxon>Verrucomicrobiaceae</taxon>
        <taxon>Luteolibacter</taxon>
    </lineage>
</organism>
<dbReference type="RefSeq" id="WP_264485793.1">
    <property type="nucleotide sequence ID" value="NZ_JAPDDT010000001.1"/>
</dbReference>
<dbReference type="InterPro" id="IPR013425">
    <property type="entry name" value="Autotrns_rpt"/>
</dbReference>
<name>A0ABT3GF73_9BACT</name>
<accession>A0ABT3GF73</accession>
<reference evidence="2 3" key="1">
    <citation type="submission" date="2022-10" db="EMBL/GenBank/DDBJ databases">
        <title>Luteolibacter arcticus strain CCTCC AB 2014275, whole genome shotgun sequencing project.</title>
        <authorList>
            <person name="Zhao G."/>
            <person name="Shen L."/>
        </authorList>
    </citation>
    <scope>NUCLEOTIDE SEQUENCE [LARGE SCALE GENOMIC DNA]</scope>
    <source>
        <strain evidence="2 3">CCTCC AB 2014275</strain>
    </source>
</reference>
<dbReference type="InterPro" id="IPR012332">
    <property type="entry name" value="Autotransporter_pectin_lyase_C"/>
</dbReference>